<reference evidence="17" key="1">
    <citation type="submission" date="2005-10" db="EMBL/GenBank/DDBJ databases">
        <authorList>
            <person name="Loftus B.J."/>
            <person name="Nene V.M."/>
            <person name="Hannick L.I."/>
            <person name="Bidwell S."/>
            <person name="Haas B."/>
            <person name="Amedeo P."/>
            <person name="Orvis J."/>
            <person name="Wortman J.R."/>
            <person name="White O.R."/>
            <person name="Salzberg S."/>
            <person name="Shumway M."/>
            <person name="Koo H."/>
            <person name="Zhao Y."/>
            <person name="Holmes M."/>
            <person name="Miller J."/>
            <person name="Schatz M."/>
            <person name="Pop M."/>
            <person name="Pai G."/>
            <person name="Utterback T."/>
            <person name="Rogers Y.-H."/>
            <person name="Kravitz S."/>
            <person name="Fraser C.M."/>
        </authorList>
    </citation>
    <scope>NUCLEOTIDE SEQUENCE</scope>
    <source>
        <strain evidence="17">Liverpool</strain>
    </source>
</reference>
<evidence type="ECO:0000256" key="3">
    <source>
        <dbReference type="ARBA" id="ARBA00022658"/>
    </source>
</evidence>
<dbReference type="PROSITE" id="PS00479">
    <property type="entry name" value="ZF_DAG_PE_1"/>
    <property type="match status" value="1"/>
</dbReference>
<evidence type="ECO:0000256" key="9">
    <source>
        <dbReference type="PROSITE-ProRule" id="PRU00191"/>
    </source>
</evidence>
<dbReference type="GO" id="GO:0048468">
    <property type="term" value="P:cell development"/>
    <property type="evidence" value="ECO:0007669"/>
    <property type="project" value="UniProtKB-ARBA"/>
</dbReference>
<dbReference type="SUPFAM" id="SSF48065">
    <property type="entry name" value="DBL homology domain (DH-domain)"/>
    <property type="match status" value="1"/>
</dbReference>
<dbReference type="OMA" id="LELACIH"/>
<dbReference type="Gene3D" id="2.30.29.30">
    <property type="entry name" value="Pleckstrin-homology domain (PH domain)/Phosphotyrosine-binding domain (PTB)"/>
    <property type="match status" value="1"/>
</dbReference>
<keyword evidence="6" id="KW-0863">Zinc-finger</keyword>
<keyword evidence="2" id="KW-0597">Phosphoprotein</keyword>
<evidence type="ECO:0000313" key="17">
    <source>
        <dbReference type="EMBL" id="EAT35348.1"/>
    </source>
</evidence>
<dbReference type="PROSITE" id="PS50081">
    <property type="entry name" value="ZF_DAG_PE_2"/>
    <property type="match status" value="1"/>
</dbReference>
<reference evidence="17" key="2">
    <citation type="journal article" date="2007" name="Science">
        <title>Genome sequence of Aedes aegypti, a major arbovirus vector.</title>
        <authorList>
            <person name="Nene V."/>
            <person name="Wortman J.R."/>
            <person name="Lawson D."/>
            <person name="Haas B."/>
            <person name="Kodira C."/>
            <person name="Tu Z.J."/>
            <person name="Loftus B."/>
            <person name="Xi Z."/>
            <person name="Megy K."/>
            <person name="Grabherr M."/>
            <person name="Ren Q."/>
            <person name="Zdobnov E.M."/>
            <person name="Lobo N.F."/>
            <person name="Campbell K.S."/>
            <person name="Brown S.E."/>
            <person name="Bonaldo M.F."/>
            <person name="Zhu J."/>
            <person name="Sinkins S.P."/>
            <person name="Hogenkamp D.G."/>
            <person name="Amedeo P."/>
            <person name="Arensburger P."/>
            <person name="Atkinson P.W."/>
            <person name="Bidwell S."/>
            <person name="Biedler J."/>
            <person name="Birney E."/>
            <person name="Bruggner R.V."/>
            <person name="Costas J."/>
            <person name="Coy M.R."/>
            <person name="Crabtree J."/>
            <person name="Crawford M."/>
            <person name="Debruyn B."/>
            <person name="Decaprio D."/>
            <person name="Eiglmeier K."/>
            <person name="Eisenstadt E."/>
            <person name="El-Dorry H."/>
            <person name="Gelbart W.M."/>
            <person name="Gomes S.L."/>
            <person name="Hammond M."/>
            <person name="Hannick L.I."/>
            <person name="Hogan J.R."/>
            <person name="Holmes M.H."/>
            <person name="Jaffe D."/>
            <person name="Johnston J.S."/>
            <person name="Kennedy R.C."/>
            <person name="Koo H."/>
            <person name="Kravitz S."/>
            <person name="Kriventseva E.V."/>
            <person name="Kulp D."/>
            <person name="Labutti K."/>
            <person name="Lee E."/>
            <person name="Li S."/>
            <person name="Lovin D.D."/>
            <person name="Mao C."/>
            <person name="Mauceli E."/>
            <person name="Menck C.F."/>
            <person name="Miller J.R."/>
            <person name="Montgomery P."/>
            <person name="Mori A."/>
            <person name="Nascimento A.L."/>
            <person name="Naveira H.F."/>
            <person name="Nusbaum C."/>
            <person name="O'leary S."/>
            <person name="Orvis J."/>
            <person name="Pertea M."/>
            <person name="Quesneville H."/>
            <person name="Reidenbach K.R."/>
            <person name="Rogers Y.H."/>
            <person name="Roth C.W."/>
            <person name="Schneider J.R."/>
            <person name="Schatz M."/>
            <person name="Shumway M."/>
            <person name="Stanke M."/>
            <person name="Stinson E.O."/>
            <person name="Tubio J.M."/>
            <person name="Vanzee J.P."/>
            <person name="Verjovski-Almeida S."/>
            <person name="Werner D."/>
            <person name="White O."/>
            <person name="Wyder S."/>
            <person name="Zeng Q."/>
            <person name="Zhao Q."/>
            <person name="Zhao Y."/>
            <person name="Hill C.A."/>
            <person name="Raikhel A.S."/>
            <person name="Soares M.B."/>
            <person name="Knudson D.L."/>
            <person name="Lee N.H."/>
            <person name="Galagan J."/>
            <person name="Salzberg S.L."/>
            <person name="Paulsen I.T."/>
            <person name="Dimopoulos G."/>
            <person name="Collins F.H."/>
            <person name="Birren B."/>
            <person name="Fraser-Liggett C.M."/>
            <person name="Severson D.W."/>
        </authorList>
    </citation>
    <scope>NUCLEOTIDE SEQUENCE [LARGE SCALE GENOMIC DNA]</scope>
    <source>
        <strain evidence="17">Liverpool</strain>
    </source>
</reference>
<dbReference type="SMART" id="SM00033">
    <property type="entry name" value="CH"/>
    <property type="match status" value="1"/>
</dbReference>
<dbReference type="PROSITE" id="PS50002">
    <property type="entry name" value="SH3"/>
    <property type="match status" value="1"/>
</dbReference>
<keyword evidence="7" id="KW-0862">Zinc</keyword>
<dbReference type="Pfam" id="PF00307">
    <property type="entry name" value="CH"/>
    <property type="match status" value="1"/>
</dbReference>
<dbReference type="SMART" id="SM00325">
    <property type="entry name" value="RhoGEF"/>
    <property type="match status" value="1"/>
</dbReference>
<dbReference type="InterPro" id="IPR001849">
    <property type="entry name" value="PH_domain"/>
</dbReference>
<dbReference type="GO" id="GO:0005085">
    <property type="term" value="F:guanyl-nucleotide exchange factor activity"/>
    <property type="evidence" value="ECO:0007669"/>
    <property type="project" value="UniProtKB-KW"/>
</dbReference>
<dbReference type="Gene3D" id="1.10.418.10">
    <property type="entry name" value="Calponin-like domain"/>
    <property type="match status" value="1"/>
</dbReference>
<dbReference type="CDD" id="cd21201">
    <property type="entry name" value="CH_VAV"/>
    <property type="match status" value="1"/>
</dbReference>
<dbReference type="CDD" id="cd01223">
    <property type="entry name" value="PH_Vav"/>
    <property type="match status" value="1"/>
</dbReference>
<dbReference type="GO" id="GO:0016477">
    <property type="term" value="P:cell migration"/>
    <property type="evidence" value="ECO:0007669"/>
    <property type="project" value="TreeGrafter"/>
</dbReference>
<accession>A0A1S4FWL4</accession>
<evidence type="ECO:0000256" key="1">
    <source>
        <dbReference type="ARBA" id="ARBA00022443"/>
    </source>
</evidence>
<evidence type="ECO:0000259" key="15">
    <source>
        <dbReference type="PROSITE" id="PS50021"/>
    </source>
</evidence>
<dbReference type="CDD" id="cd09940">
    <property type="entry name" value="SH2_Vav_family"/>
    <property type="match status" value="1"/>
</dbReference>
<dbReference type="SMART" id="SM00233">
    <property type="entry name" value="PH"/>
    <property type="match status" value="1"/>
</dbReference>
<evidence type="ECO:0000259" key="11">
    <source>
        <dbReference type="PROSITE" id="PS50001"/>
    </source>
</evidence>
<feature type="domain" description="SH2" evidence="11">
    <location>
        <begin position="601"/>
        <end position="705"/>
    </location>
</feature>
<dbReference type="InterPro" id="IPR055251">
    <property type="entry name" value="SOS1_NGEF_PH"/>
</dbReference>
<organism evidence="17 18">
    <name type="scientific">Aedes aegypti</name>
    <name type="common">Yellowfever mosquito</name>
    <name type="synonym">Culex aegypti</name>
    <dbReference type="NCBI Taxonomy" id="7159"/>
    <lineage>
        <taxon>Eukaryota</taxon>
        <taxon>Metazoa</taxon>
        <taxon>Ecdysozoa</taxon>
        <taxon>Arthropoda</taxon>
        <taxon>Hexapoda</taxon>
        <taxon>Insecta</taxon>
        <taxon>Pterygota</taxon>
        <taxon>Neoptera</taxon>
        <taxon>Endopterygota</taxon>
        <taxon>Diptera</taxon>
        <taxon>Nematocera</taxon>
        <taxon>Culicoidea</taxon>
        <taxon>Culicidae</taxon>
        <taxon>Culicinae</taxon>
        <taxon>Aedini</taxon>
        <taxon>Aedes</taxon>
        <taxon>Stegomyia</taxon>
    </lineage>
</organism>
<feature type="domain" description="Calponin-homology (CH)" evidence="15">
    <location>
        <begin position="5"/>
        <end position="124"/>
    </location>
</feature>
<dbReference type="InterPro" id="IPR000219">
    <property type="entry name" value="DH_dom"/>
</dbReference>
<dbReference type="SMART" id="SM00326">
    <property type="entry name" value="SH3"/>
    <property type="match status" value="1"/>
</dbReference>
<dbReference type="Pfam" id="PF00130">
    <property type="entry name" value="C1_1"/>
    <property type="match status" value="1"/>
</dbReference>
<dbReference type="InterPro" id="IPR036860">
    <property type="entry name" value="SH2_dom_sf"/>
</dbReference>
<dbReference type="CTD" id="32920"/>
<dbReference type="AlphaFoldDB" id="A0A1S4FWL4"/>
<dbReference type="InterPro" id="IPR011993">
    <property type="entry name" value="PH-like_dom_sf"/>
</dbReference>
<keyword evidence="8 9" id="KW-0727">SH2 domain</keyword>
<feature type="domain" description="SH3" evidence="12">
    <location>
        <begin position="705"/>
        <end position="766"/>
    </location>
</feature>
<dbReference type="Proteomes" id="UP000682892">
    <property type="component" value="Chromosome 2"/>
</dbReference>
<dbReference type="PROSITE" id="PS50001">
    <property type="entry name" value="SH2"/>
    <property type="match status" value="1"/>
</dbReference>
<dbReference type="Pfam" id="PF00018">
    <property type="entry name" value="SH3_1"/>
    <property type="match status" value="1"/>
</dbReference>
<name>A0A1S4FWL4_AEDAE</name>
<evidence type="ECO:0000256" key="4">
    <source>
        <dbReference type="ARBA" id="ARBA00022723"/>
    </source>
</evidence>
<dbReference type="Pfam" id="PF00621">
    <property type="entry name" value="RhoGEF"/>
    <property type="match status" value="1"/>
</dbReference>
<dbReference type="HOGENOM" id="CLU_013787_0_0_1"/>
<evidence type="ECO:0000256" key="7">
    <source>
        <dbReference type="ARBA" id="ARBA00022833"/>
    </source>
</evidence>
<evidence type="ECO:0000256" key="10">
    <source>
        <dbReference type="PROSITE-ProRule" id="PRU00192"/>
    </source>
</evidence>
<evidence type="ECO:0000256" key="6">
    <source>
        <dbReference type="ARBA" id="ARBA00022771"/>
    </source>
</evidence>
<protein>
    <submittedName>
        <fullName evidence="17">AAEL012473-PB</fullName>
    </submittedName>
</protein>
<dbReference type="OrthoDB" id="5340910at2759"/>
<proteinExistence type="predicted"/>
<evidence type="ECO:0000259" key="13">
    <source>
        <dbReference type="PROSITE" id="PS50003"/>
    </source>
</evidence>
<dbReference type="PANTHER" id="PTHR45818">
    <property type="entry name" value="PROTEIN VAV"/>
    <property type="match status" value="1"/>
</dbReference>
<evidence type="ECO:0000259" key="16">
    <source>
        <dbReference type="PROSITE" id="PS50081"/>
    </source>
</evidence>
<dbReference type="SUPFAM" id="SSF50044">
    <property type="entry name" value="SH3-domain"/>
    <property type="match status" value="1"/>
</dbReference>
<gene>
    <name evidence="17" type="ORF">AaeL_AAEL012473</name>
</gene>
<dbReference type="PROSITE" id="PS50010">
    <property type="entry name" value="DH_2"/>
    <property type="match status" value="1"/>
</dbReference>
<keyword evidence="3" id="KW-0344">Guanine-nucleotide releasing factor</keyword>
<dbReference type="InterPro" id="IPR035899">
    <property type="entry name" value="DBL_dom_sf"/>
</dbReference>
<evidence type="ECO:0000313" key="18">
    <source>
        <dbReference type="Proteomes" id="UP000682892"/>
    </source>
</evidence>
<dbReference type="Gene3D" id="2.30.30.40">
    <property type="entry name" value="SH3 Domains"/>
    <property type="match status" value="1"/>
</dbReference>
<feature type="domain" description="DH" evidence="14">
    <location>
        <begin position="200"/>
        <end position="380"/>
    </location>
</feature>
<evidence type="ECO:0000259" key="12">
    <source>
        <dbReference type="PROSITE" id="PS50002"/>
    </source>
</evidence>
<dbReference type="InterPro" id="IPR001452">
    <property type="entry name" value="SH3_domain"/>
</dbReference>
<dbReference type="PROSITE" id="PS50003">
    <property type="entry name" value="PH_DOMAIN"/>
    <property type="match status" value="1"/>
</dbReference>
<dbReference type="Pfam" id="PF00017">
    <property type="entry name" value="SH2"/>
    <property type="match status" value="1"/>
</dbReference>
<evidence type="ECO:0000259" key="14">
    <source>
        <dbReference type="PROSITE" id="PS50010"/>
    </source>
</evidence>
<dbReference type="SUPFAM" id="SSF55550">
    <property type="entry name" value="SH2 domain"/>
    <property type="match status" value="1"/>
</dbReference>
<dbReference type="GO" id="GO:0008270">
    <property type="term" value="F:zinc ion binding"/>
    <property type="evidence" value="ECO:0007669"/>
    <property type="project" value="UniProtKB-KW"/>
</dbReference>
<dbReference type="InterPro" id="IPR037832">
    <property type="entry name" value="PH_Vav"/>
</dbReference>
<keyword evidence="4" id="KW-0479">Metal-binding</keyword>
<keyword evidence="1 10" id="KW-0728">SH3 domain</keyword>
<feature type="domain" description="Phorbol-ester/DAG-type" evidence="16">
    <location>
        <begin position="533"/>
        <end position="582"/>
    </location>
</feature>
<dbReference type="InterPro" id="IPR036028">
    <property type="entry name" value="SH3-like_dom_sf"/>
</dbReference>
<dbReference type="InterPro" id="IPR036872">
    <property type="entry name" value="CH_dom_sf"/>
</dbReference>
<dbReference type="GO" id="GO:0005737">
    <property type="term" value="C:cytoplasm"/>
    <property type="evidence" value="ECO:0007669"/>
    <property type="project" value="TreeGrafter"/>
</dbReference>
<dbReference type="SMART" id="SM00252">
    <property type="entry name" value="SH2"/>
    <property type="match status" value="1"/>
</dbReference>
<dbReference type="CDD" id="cd00174">
    <property type="entry name" value="SH3"/>
    <property type="match status" value="1"/>
</dbReference>
<keyword evidence="5" id="KW-0677">Repeat</keyword>
<dbReference type="EMBL" id="CH477886">
    <property type="protein sequence ID" value="EAT35348.1"/>
    <property type="molecule type" value="Genomic_DNA"/>
</dbReference>
<dbReference type="Gene3D" id="1.20.900.10">
    <property type="entry name" value="Dbl homology (DH) domain"/>
    <property type="match status" value="1"/>
</dbReference>
<dbReference type="KEGG" id="aag:5576376"/>
<dbReference type="Gene3D" id="3.30.505.10">
    <property type="entry name" value="SH2 domain"/>
    <property type="match status" value="1"/>
</dbReference>
<feature type="domain" description="PH" evidence="13">
    <location>
        <begin position="413"/>
        <end position="522"/>
    </location>
</feature>
<dbReference type="Gene3D" id="3.30.60.20">
    <property type="match status" value="1"/>
</dbReference>
<evidence type="ECO:0000256" key="8">
    <source>
        <dbReference type="ARBA" id="ARBA00022999"/>
    </source>
</evidence>
<dbReference type="GO" id="GO:0009653">
    <property type="term" value="P:anatomical structure morphogenesis"/>
    <property type="evidence" value="ECO:0007669"/>
    <property type="project" value="UniProtKB-ARBA"/>
</dbReference>
<dbReference type="PROSITE" id="PS50021">
    <property type="entry name" value="CH"/>
    <property type="match status" value="1"/>
</dbReference>
<dbReference type="InterPro" id="IPR000980">
    <property type="entry name" value="SH2"/>
</dbReference>
<dbReference type="PANTHER" id="PTHR45818:SF3">
    <property type="entry name" value="PROTEIN VAV"/>
    <property type="match status" value="1"/>
</dbReference>
<dbReference type="InterPro" id="IPR002219">
    <property type="entry name" value="PKC_DAG/PE"/>
</dbReference>
<dbReference type="CDD" id="cd00160">
    <property type="entry name" value="RhoGEF"/>
    <property type="match status" value="1"/>
</dbReference>
<dbReference type="InterPro" id="IPR035031">
    <property type="entry name" value="Vav_SH2_invertebrate"/>
</dbReference>
<evidence type="ECO:0000256" key="2">
    <source>
        <dbReference type="ARBA" id="ARBA00022553"/>
    </source>
</evidence>
<dbReference type="SMART" id="SM00109">
    <property type="entry name" value="C1"/>
    <property type="match status" value="1"/>
</dbReference>
<dbReference type="Pfam" id="PF22697">
    <property type="entry name" value="SOS1_NGEF_PH"/>
    <property type="match status" value="1"/>
</dbReference>
<dbReference type="SUPFAM" id="SSF50729">
    <property type="entry name" value="PH domain-like"/>
    <property type="match status" value="1"/>
</dbReference>
<dbReference type="InterPro" id="IPR001715">
    <property type="entry name" value="CH_dom"/>
</dbReference>
<evidence type="ECO:0000256" key="5">
    <source>
        <dbReference type="ARBA" id="ARBA00022737"/>
    </source>
</evidence>
<reference evidence="17" key="3">
    <citation type="submission" date="2012-09" db="EMBL/GenBank/DDBJ databases">
        <authorList>
            <consortium name="VectorBase"/>
        </authorList>
    </citation>
    <scope>NUCLEOTIDE SEQUENCE</scope>
    <source>
        <strain evidence="17">Liverpool</strain>
    </source>
</reference>
<dbReference type="CDD" id="cd20810">
    <property type="entry name" value="C1_VAV"/>
    <property type="match status" value="1"/>
</dbReference>
<sequence length="771" mass="89270">MAMADDLWRECAAWLTRCKIIPADHKANQSDSEIKTLAGILRDGVLLCNLLNFLDSSAFETRDFNRKPQMAHFLCIQNIKLFLEICKTNFGLKDSDLFDPTMLYDLTNFHRVLITLSKLSQSRKAQLAHNIVGFNYQISQSDKSHSDEDIYKDLHGSTVNHIVCSGHDEHDTKVEEVYQDLCSIQNISRNQFTSTASFEQRDFVIKELVDTETNYLDALIALKYKFMQPLERALTKEVLRIIFPCIKELVDIHEKFLAKLKDAVAVDSKLKLSVVFLEFREPFLIYGDYCSSMTNATDMLREVCKKSSNVEQIVNQSQKEHSDGRLQLRDILSVPMQRILKYHLLLDKLVQETSPSHEDFRGLERAKEAMVDVAQYSNEVKRDSEHLVVIQKVKESILDLNLPNGNNLEQYGRLLLDGDLNIKAHEDQKTKHRYAFIFEKVMILVKNSNTKIGEGQYVFREAHYLQDYRVEICHSRRTLGRDGRLKYSLLLARKTQSTAFTLYMKTEEERDKWKRAFDIAMEVIDPIGCRNTDHRFSVCTFDAPIICRHCSKFLKGKIHQGYRCKSCEIVVHKGCISSTGRCKQNQSPPPVCDRLLSEFNWFVGAMDRDTATNKLEKKKVGTYLLRVRPQGASNSYETIYALSLKTDNKIIKHMKIYQKQENFSVLYYLSTRRHFKTIVELVSFYERNDLGENFAGLNQSLQWPFKEVIATALYDFSPNEPNQLPLRQGCQVIVIGKEGDSKGWWRGKTLEKVGFFPKEYVRENQTISDDQ</sequence>
<dbReference type="SUPFAM" id="SSF47576">
    <property type="entry name" value="Calponin-homology domain, CH-domain"/>
    <property type="match status" value="1"/>
</dbReference>